<dbReference type="SUPFAM" id="SSF53850">
    <property type="entry name" value="Periplasmic binding protein-like II"/>
    <property type="match status" value="1"/>
</dbReference>
<comment type="subcellular location">
    <subcellularLocation>
        <location evidence="1">Periplasm</location>
    </subcellularLocation>
</comment>
<evidence type="ECO:0000259" key="4">
    <source>
        <dbReference type="SMART" id="SM00062"/>
    </source>
</evidence>
<proteinExistence type="inferred from homology"/>
<evidence type="ECO:0000313" key="6">
    <source>
        <dbReference type="Proteomes" id="UP000276437"/>
    </source>
</evidence>
<reference evidence="5 6" key="1">
    <citation type="journal article" date="2018" name="Int. J. Syst. Evol. Microbiol.">
        <title>Methylomusa anaerophila gen. nov., sp. nov., an anaerobic methanol-utilizing bacterium isolated from a microbial fuel cell.</title>
        <authorList>
            <person name="Amano N."/>
            <person name="Yamamuro A."/>
            <person name="Miyahara M."/>
            <person name="Kouzuma A."/>
            <person name="Abe T."/>
            <person name="Watanabe K."/>
        </authorList>
    </citation>
    <scope>NUCLEOTIDE SEQUENCE [LARGE SCALE GENOMIC DNA]</scope>
    <source>
        <strain evidence="5 6">MMFC1</strain>
    </source>
</reference>
<dbReference type="InterPro" id="IPR015168">
    <property type="entry name" value="SsuA/THI5"/>
</dbReference>
<evidence type="ECO:0000256" key="3">
    <source>
        <dbReference type="ARBA" id="ARBA00022729"/>
    </source>
</evidence>
<protein>
    <submittedName>
        <fullName evidence="5">Putative aliphatic sulfonates-binding protein</fullName>
    </submittedName>
</protein>
<evidence type="ECO:0000256" key="2">
    <source>
        <dbReference type="ARBA" id="ARBA00010742"/>
    </source>
</evidence>
<dbReference type="GO" id="GO:0042597">
    <property type="term" value="C:periplasmic space"/>
    <property type="evidence" value="ECO:0007669"/>
    <property type="project" value="UniProtKB-SubCell"/>
</dbReference>
<accession>A0A348AHI6</accession>
<dbReference type="PANTHER" id="PTHR30024:SF47">
    <property type="entry name" value="TAURINE-BINDING PERIPLASMIC PROTEIN"/>
    <property type="match status" value="1"/>
</dbReference>
<sequence>MKKIGLIMSALFLIIMLTISGCGTSQPGKPAVSGQKPLKKLLVGYTPQAAVLTEIAQDQGYFKQEGVEVEFVEFTASTDAYAALSSGKIDVGVSFGTAGPLAVINNGADFVIIGGQLSGGHPVVARPETAAAIKSMQDYRGKTIATPRLYTPDVVWRGAMYDAGIDLNKDVTVLEMKSPVAVVEAVKSNKADIGIANNVVAAQAKAAGLAVIGWSNDFYTDHVCCRIIAKKDAVDKDPDSYRAFLSALIRAEKFRKEQPEQVVSSVQKFVKIDQEATKALVLEPHQIYSADPNRKGVIAMWEHMKHIGYAQEKVDVSKHINTDLYRQALTELQKKYPNDQFYTKELEERYKAQN</sequence>
<dbReference type="InterPro" id="IPR001638">
    <property type="entry name" value="Solute-binding_3/MltF_N"/>
</dbReference>
<keyword evidence="3" id="KW-0732">Signal</keyword>
<feature type="domain" description="Solute-binding protein family 3/N-terminal" evidence="4">
    <location>
        <begin position="40"/>
        <end position="273"/>
    </location>
</feature>
<dbReference type="RefSeq" id="WP_126307299.1">
    <property type="nucleotide sequence ID" value="NZ_AP018449.1"/>
</dbReference>
<dbReference type="SMART" id="SM00062">
    <property type="entry name" value="PBPb"/>
    <property type="match status" value="1"/>
</dbReference>
<dbReference type="EMBL" id="AP018449">
    <property type="protein sequence ID" value="BBB90534.1"/>
    <property type="molecule type" value="Genomic_DNA"/>
</dbReference>
<dbReference type="AlphaFoldDB" id="A0A348AHI6"/>
<dbReference type="Gene3D" id="3.40.190.10">
    <property type="entry name" value="Periplasmic binding protein-like II"/>
    <property type="match status" value="2"/>
</dbReference>
<dbReference type="OrthoDB" id="9815602at2"/>
<comment type="similarity">
    <text evidence="2">Belongs to the bacterial solute-binding protein SsuA/TauA family.</text>
</comment>
<dbReference type="Pfam" id="PF09084">
    <property type="entry name" value="NMT1"/>
    <property type="match status" value="1"/>
</dbReference>
<organism evidence="5 6">
    <name type="scientific">Methylomusa anaerophila</name>
    <dbReference type="NCBI Taxonomy" id="1930071"/>
    <lineage>
        <taxon>Bacteria</taxon>
        <taxon>Bacillati</taxon>
        <taxon>Bacillota</taxon>
        <taxon>Negativicutes</taxon>
        <taxon>Selenomonadales</taxon>
        <taxon>Sporomusaceae</taxon>
        <taxon>Methylomusa</taxon>
    </lineage>
</organism>
<name>A0A348AHI6_9FIRM</name>
<evidence type="ECO:0000313" key="5">
    <source>
        <dbReference type="EMBL" id="BBB90534.1"/>
    </source>
</evidence>
<evidence type="ECO:0000256" key="1">
    <source>
        <dbReference type="ARBA" id="ARBA00004418"/>
    </source>
</evidence>
<dbReference type="Proteomes" id="UP000276437">
    <property type="component" value="Chromosome"/>
</dbReference>
<dbReference type="KEGG" id="mana:MAMMFC1_01185"/>
<gene>
    <name evidence="5" type="primary">ssuA_7</name>
    <name evidence="5" type="ORF">MAMMFC1_01185</name>
</gene>
<dbReference type="PROSITE" id="PS51257">
    <property type="entry name" value="PROKAR_LIPOPROTEIN"/>
    <property type="match status" value="1"/>
</dbReference>
<dbReference type="PANTHER" id="PTHR30024">
    <property type="entry name" value="ALIPHATIC SULFONATES-BINDING PROTEIN-RELATED"/>
    <property type="match status" value="1"/>
</dbReference>
<keyword evidence="6" id="KW-1185">Reference proteome</keyword>